<keyword evidence="2" id="KW-1185">Reference proteome</keyword>
<evidence type="ECO:0000313" key="4">
    <source>
        <dbReference type="RefSeq" id="XP_013386042.1"/>
    </source>
</evidence>
<feature type="region of interest" description="Disordered" evidence="1">
    <location>
        <begin position="166"/>
        <end position="195"/>
    </location>
</feature>
<dbReference type="KEGG" id="lak:106155656"/>
<dbReference type="RefSeq" id="XP_013386042.1">
    <property type="nucleotide sequence ID" value="XM_013530588.1"/>
</dbReference>
<dbReference type="GeneID" id="106155656"/>
<gene>
    <name evidence="3 4" type="primary">LOC106155656</name>
</gene>
<dbReference type="AlphaFoldDB" id="A0A1S3HKP8"/>
<feature type="compositionally biased region" description="Basic and acidic residues" evidence="1">
    <location>
        <begin position="170"/>
        <end position="184"/>
    </location>
</feature>
<evidence type="ECO:0000313" key="2">
    <source>
        <dbReference type="Proteomes" id="UP000085678"/>
    </source>
</evidence>
<dbReference type="RefSeq" id="XP_013386041.1">
    <property type="nucleotide sequence ID" value="XM_013530587.2"/>
</dbReference>
<proteinExistence type="predicted"/>
<protein>
    <submittedName>
        <fullName evidence="3 4">Uncharacterized protein LOC106155656</fullName>
    </submittedName>
</protein>
<accession>A0A1S3HKP8</accession>
<name>A0A1S3HKP8_LINAN</name>
<feature type="region of interest" description="Disordered" evidence="1">
    <location>
        <begin position="441"/>
        <end position="490"/>
    </location>
</feature>
<reference evidence="3 4" key="1">
    <citation type="submission" date="2025-04" db="UniProtKB">
        <authorList>
            <consortium name="RefSeq"/>
        </authorList>
    </citation>
    <scope>IDENTIFICATION</scope>
    <source>
        <tissue evidence="3 4">Gonads</tissue>
    </source>
</reference>
<feature type="region of interest" description="Disordered" evidence="1">
    <location>
        <begin position="95"/>
        <end position="126"/>
    </location>
</feature>
<sequence>MSPVADEVWTARPKSREAQIQETYYKRNATTSNVSPLLFCRVTPRRRPAIEYGQAADDSSSIAYQRKEETYARRNASSKGAIIPSKYDAQARTQYLEDDDETPSQVSSRRYAWAPRTKTHGDLKTESFNKRNISTNNISPDLATRDTARQQTSATKDDELVDEIWGTRPHSRDETRKESFDKRNKTTSALDTHSKGSSVLDGVNYSYPADYEIHPRIVKPEAQEIADLSKGGRMSMLLGKGSKHLSQPTDYPIQPRVVKPEAQEIADLSKGKRMEKLLGKGTKRSSRSQPTDYPLHARAVKPEAEEIANLGKGGRMQGYIGKNSQHLSLPQKHPIHPRVVKSEAADIANLSKGGRMNVVLGNDPQQKVPYPNDYPIHPRKVTEEASGIARISKGGRMERLIHEYGHLTPSARPVPRIKPEAEQIYEPHRGKRVARIIKQQRTSQSARSYSSLGYYGSRDDTGDVFGGQRPHTRDETRSESFHRRNATTWW</sequence>
<feature type="compositionally biased region" description="Low complexity" evidence="1">
    <location>
        <begin position="445"/>
        <end position="456"/>
    </location>
</feature>
<feature type="compositionally biased region" description="Basic and acidic residues" evidence="1">
    <location>
        <begin position="471"/>
        <end position="482"/>
    </location>
</feature>
<evidence type="ECO:0000313" key="3">
    <source>
        <dbReference type="RefSeq" id="XP_013386041.1"/>
    </source>
</evidence>
<dbReference type="Proteomes" id="UP000085678">
    <property type="component" value="Unplaced"/>
</dbReference>
<organism evidence="2 3">
    <name type="scientific">Lingula anatina</name>
    <name type="common">Brachiopod</name>
    <name type="synonym">Lingula unguis</name>
    <dbReference type="NCBI Taxonomy" id="7574"/>
    <lineage>
        <taxon>Eukaryota</taxon>
        <taxon>Metazoa</taxon>
        <taxon>Spiralia</taxon>
        <taxon>Lophotrochozoa</taxon>
        <taxon>Brachiopoda</taxon>
        <taxon>Linguliformea</taxon>
        <taxon>Lingulata</taxon>
        <taxon>Lingulida</taxon>
        <taxon>Linguloidea</taxon>
        <taxon>Lingulidae</taxon>
        <taxon>Lingula</taxon>
    </lineage>
</organism>
<feature type="compositionally biased region" description="Polar residues" evidence="1">
    <location>
        <begin position="186"/>
        <end position="195"/>
    </location>
</feature>
<evidence type="ECO:0000256" key="1">
    <source>
        <dbReference type="SAM" id="MobiDB-lite"/>
    </source>
</evidence>